<keyword evidence="5" id="KW-0464">Manganese</keyword>
<evidence type="ECO:0000256" key="5">
    <source>
        <dbReference type="ARBA" id="ARBA00023211"/>
    </source>
</evidence>
<comment type="catalytic activity">
    <reaction evidence="8">
        <text>oxaloacetate + ATP = phosphoenolpyruvate + ADP + CO2</text>
        <dbReference type="Rhea" id="RHEA:18617"/>
        <dbReference type="ChEBI" id="CHEBI:16452"/>
        <dbReference type="ChEBI" id="CHEBI:16526"/>
        <dbReference type="ChEBI" id="CHEBI:30616"/>
        <dbReference type="ChEBI" id="CHEBI:58702"/>
        <dbReference type="ChEBI" id="CHEBI:456216"/>
        <dbReference type="EC" id="4.1.1.49"/>
    </reaction>
</comment>
<keyword evidence="9" id="KW-0418">Kinase</keyword>
<keyword evidence="2" id="KW-0547">Nucleotide-binding</keyword>
<keyword evidence="9" id="KW-0670">Pyruvate</keyword>
<dbReference type="GO" id="GO:0005524">
    <property type="term" value="F:ATP binding"/>
    <property type="evidence" value="ECO:0007669"/>
    <property type="project" value="UniProtKB-KW"/>
</dbReference>
<evidence type="ECO:0000256" key="3">
    <source>
        <dbReference type="ARBA" id="ARBA00022793"/>
    </source>
</evidence>
<dbReference type="PANTHER" id="PTHR30031">
    <property type="entry name" value="PHOSPHOENOLPYRUVATE CARBOXYKINASE ATP"/>
    <property type="match status" value="1"/>
</dbReference>
<evidence type="ECO:0000256" key="4">
    <source>
        <dbReference type="ARBA" id="ARBA00022840"/>
    </source>
</evidence>
<keyword evidence="9" id="KW-0808">Transferase</keyword>
<evidence type="ECO:0000256" key="6">
    <source>
        <dbReference type="ARBA" id="ARBA00023239"/>
    </source>
</evidence>
<dbReference type="InterPro" id="IPR015994">
    <property type="entry name" value="PEPCK_ATP_CS"/>
</dbReference>
<keyword evidence="6 9" id="KW-0456">Lyase</keyword>
<dbReference type="Pfam" id="PF01293">
    <property type="entry name" value="PEPCK_ATP"/>
    <property type="match status" value="1"/>
</dbReference>
<dbReference type="GO" id="GO:0006094">
    <property type="term" value="P:gluconeogenesis"/>
    <property type="evidence" value="ECO:0007669"/>
    <property type="project" value="UniProtKB-KW"/>
</dbReference>
<dbReference type="PANTHER" id="PTHR30031:SF0">
    <property type="entry name" value="PHOSPHOENOLPYRUVATE CARBOXYKINASE (ATP)"/>
    <property type="match status" value="1"/>
</dbReference>
<organism evidence="9 10">
    <name type="scientific">Proteus mirabilis</name>
    <dbReference type="NCBI Taxonomy" id="584"/>
    <lineage>
        <taxon>Bacteria</taxon>
        <taxon>Pseudomonadati</taxon>
        <taxon>Pseudomonadota</taxon>
        <taxon>Gammaproteobacteria</taxon>
        <taxon>Enterobacterales</taxon>
        <taxon>Morganellaceae</taxon>
        <taxon>Proteus</taxon>
    </lineage>
</organism>
<dbReference type="Gene3D" id="3.90.228.20">
    <property type="match status" value="1"/>
</dbReference>
<gene>
    <name evidence="9" type="primary">pckA_3</name>
    <name evidence="9" type="ORF">NCTC10975_03769</name>
</gene>
<keyword evidence="3" id="KW-0210">Decarboxylase</keyword>
<dbReference type="InterPro" id="IPR013035">
    <property type="entry name" value="PEP_carboxykinase_C"/>
</dbReference>
<dbReference type="GO" id="GO:0004612">
    <property type="term" value="F:phosphoenolpyruvate carboxykinase (ATP) activity"/>
    <property type="evidence" value="ECO:0007669"/>
    <property type="project" value="UniProtKB-EC"/>
</dbReference>
<dbReference type="GO" id="GO:0016301">
    <property type="term" value="F:kinase activity"/>
    <property type="evidence" value="ECO:0007669"/>
    <property type="project" value="UniProtKB-KW"/>
</dbReference>
<dbReference type="Gene3D" id="2.170.8.10">
    <property type="entry name" value="Phosphoenolpyruvate Carboxykinase, domain 2"/>
    <property type="match status" value="1"/>
</dbReference>
<dbReference type="GO" id="GO:0005829">
    <property type="term" value="C:cytosol"/>
    <property type="evidence" value="ECO:0007669"/>
    <property type="project" value="TreeGrafter"/>
</dbReference>
<dbReference type="SUPFAM" id="SSF53795">
    <property type="entry name" value="PEP carboxykinase-like"/>
    <property type="match status" value="1"/>
</dbReference>
<evidence type="ECO:0000256" key="7">
    <source>
        <dbReference type="ARBA" id="ARBA00024331"/>
    </source>
</evidence>
<dbReference type="EC" id="4.1.1.49" evidence="9"/>
<evidence type="ECO:0000256" key="8">
    <source>
        <dbReference type="ARBA" id="ARBA00047371"/>
    </source>
</evidence>
<proteinExistence type="predicted"/>
<comment type="pathway">
    <text evidence="7">Carbohydrate biosynthesis.</text>
</comment>
<dbReference type="FunFam" id="2.170.8.10:FF:000001">
    <property type="entry name" value="Phosphoenolpyruvate carboxykinase (ATP)"/>
    <property type="match status" value="1"/>
</dbReference>
<evidence type="ECO:0000256" key="2">
    <source>
        <dbReference type="ARBA" id="ARBA00022741"/>
    </source>
</evidence>
<sequence>MVWSGTGKTTLSTDPKRKLIGDDEHGWDDDGVFNFEGGCYAKTIHLSKEAEPDIYGAIKRDALLENVVVLADGSVDFDDGSKTENTRVSYPIYHIDNIVKPVSKAGHAKKVIFLTADAFGVLPPVARLTPEQTQYHFLSGFTAKLAGTERGVTEPTPTFSACFGAAFLSLHPTQYAQVLVKRMPGLWSTSLLSEYGLEWYGQTYFN</sequence>
<evidence type="ECO:0000313" key="9">
    <source>
        <dbReference type="EMBL" id="SPZ01127.1"/>
    </source>
</evidence>
<dbReference type="EMBL" id="UAUE01000027">
    <property type="protein sequence ID" value="SPZ01127.1"/>
    <property type="molecule type" value="Genomic_DNA"/>
</dbReference>
<dbReference type="PROSITE" id="PS00532">
    <property type="entry name" value="PEPCK_ATP"/>
    <property type="match status" value="1"/>
</dbReference>
<evidence type="ECO:0000313" key="10">
    <source>
        <dbReference type="Proteomes" id="UP000251485"/>
    </source>
</evidence>
<reference evidence="9 10" key="1">
    <citation type="submission" date="2018-06" db="EMBL/GenBank/DDBJ databases">
        <authorList>
            <consortium name="Pathogen Informatics"/>
            <person name="Doyle S."/>
        </authorList>
    </citation>
    <scope>NUCLEOTIDE SEQUENCE [LARGE SCALE GENOMIC DNA]</scope>
    <source>
        <strain evidence="9 10">NCTC10975</strain>
    </source>
</reference>
<dbReference type="AlphaFoldDB" id="A0A2X2BZE8"/>
<accession>A0A2X2BZE8</accession>
<name>A0A2X2BZE8_PROMI</name>
<protein>
    <submittedName>
        <fullName evidence="9">Phosphoenolpyruvate carboxykinase</fullName>
        <ecNumber evidence="9">4.1.1.49</ecNumber>
    </submittedName>
</protein>
<keyword evidence="1" id="KW-0312">Gluconeogenesis</keyword>
<dbReference type="InterPro" id="IPR001272">
    <property type="entry name" value="PEP_carboxykinase_ATP"/>
</dbReference>
<evidence type="ECO:0000256" key="1">
    <source>
        <dbReference type="ARBA" id="ARBA00022432"/>
    </source>
</evidence>
<keyword evidence="4" id="KW-0067">ATP-binding</keyword>
<dbReference type="Proteomes" id="UP000251485">
    <property type="component" value="Unassembled WGS sequence"/>
</dbReference>